<evidence type="ECO:0000313" key="2">
    <source>
        <dbReference type="Proteomes" id="UP000054538"/>
    </source>
</evidence>
<reference evidence="2" key="2">
    <citation type="submission" date="2015-01" db="EMBL/GenBank/DDBJ databases">
        <title>Evolutionary Origins and Diversification of the Mycorrhizal Mutualists.</title>
        <authorList>
            <consortium name="DOE Joint Genome Institute"/>
            <consortium name="Mycorrhizal Genomics Consortium"/>
            <person name="Kohler A."/>
            <person name="Kuo A."/>
            <person name="Nagy L.G."/>
            <person name="Floudas D."/>
            <person name="Copeland A."/>
            <person name="Barry K.W."/>
            <person name="Cichocki N."/>
            <person name="Veneault-Fourrey C."/>
            <person name="LaButti K."/>
            <person name="Lindquist E.A."/>
            <person name="Lipzen A."/>
            <person name="Lundell T."/>
            <person name="Morin E."/>
            <person name="Murat C."/>
            <person name="Riley R."/>
            <person name="Ohm R."/>
            <person name="Sun H."/>
            <person name="Tunlid A."/>
            <person name="Henrissat B."/>
            <person name="Grigoriev I.V."/>
            <person name="Hibbett D.S."/>
            <person name="Martin F."/>
        </authorList>
    </citation>
    <scope>NUCLEOTIDE SEQUENCE [LARGE SCALE GENOMIC DNA]</scope>
    <source>
        <strain evidence="2">Ve08.2h10</strain>
    </source>
</reference>
<proteinExistence type="predicted"/>
<dbReference type="AlphaFoldDB" id="A0A0D0E6S2"/>
<evidence type="ECO:0000313" key="1">
    <source>
        <dbReference type="EMBL" id="KIL00817.1"/>
    </source>
</evidence>
<dbReference type="Proteomes" id="UP000054538">
    <property type="component" value="Unassembled WGS sequence"/>
</dbReference>
<dbReference type="EMBL" id="KN824826">
    <property type="protein sequence ID" value="KIL00817.1"/>
    <property type="molecule type" value="Genomic_DNA"/>
</dbReference>
<accession>A0A0D0E6S2</accession>
<name>A0A0D0E6S2_9AGAM</name>
<dbReference type="HOGENOM" id="CLU_2705576_0_0_1"/>
<keyword evidence="2" id="KW-1185">Reference proteome</keyword>
<organism evidence="1 2">
    <name type="scientific">Paxillus rubicundulus Ve08.2h10</name>
    <dbReference type="NCBI Taxonomy" id="930991"/>
    <lineage>
        <taxon>Eukaryota</taxon>
        <taxon>Fungi</taxon>
        <taxon>Dikarya</taxon>
        <taxon>Basidiomycota</taxon>
        <taxon>Agaricomycotina</taxon>
        <taxon>Agaricomycetes</taxon>
        <taxon>Agaricomycetidae</taxon>
        <taxon>Boletales</taxon>
        <taxon>Paxilineae</taxon>
        <taxon>Paxillaceae</taxon>
        <taxon>Paxillus</taxon>
    </lineage>
</organism>
<reference evidence="1 2" key="1">
    <citation type="submission" date="2014-04" db="EMBL/GenBank/DDBJ databases">
        <authorList>
            <consortium name="DOE Joint Genome Institute"/>
            <person name="Kuo A."/>
            <person name="Kohler A."/>
            <person name="Jargeat P."/>
            <person name="Nagy L.G."/>
            <person name="Floudas D."/>
            <person name="Copeland A."/>
            <person name="Barry K.W."/>
            <person name="Cichocki N."/>
            <person name="Veneault-Fourrey C."/>
            <person name="LaButti K."/>
            <person name="Lindquist E.A."/>
            <person name="Lipzen A."/>
            <person name="Lundell T."/>
            <person name="Morin E."/>
            <person name="Murat C."/>
            <person name="Sun H."/>
            <person name="Tunlid A."/>
            <person name="Henrissat B."/>
            <person name="Grigoriev I.V."/>
            <person name="Hibbett D.S."/>
            <person name="Martin F."/>
            <person name="Nordberg H.P."/>
            <person name="Cantor M.N."/>
            <person name="Hua S.X."/>
        </authorList>
    </citation>
    <scope>NUCLEOTIDE SEQUENCE [LARGE SCALE GENOMIC DNA]</scope>
    <source>
        <strain evidence="1 2">Ve08.2h10</strain>
    </source>
</reference>
<gene>
    <name evidence="1" type="ORF">PAXRUDRAFT_821272</name>
</gene>
<protein>
    <submittedName>
        <fullName evidence="1">Uncharacterized protein</fullName>
    </submittedName>
</protein>
<dbReference type="InParanoid" id="A0A0D0E6S2"/>
<sequence>MTVILRAHNQYGVKFICIFAQRAHARAGDEKDVPDLCRHAVSCICVDTTLPRLVHILERSGLRMRSHWHCHRR</sequence>